<sequence>MYLKQVILIITLGHWVRFVNDEELVAAIDDFVRHCALLIQNNGGMMIALIR</sequence>
<organism evidence="1 2">
    <name type="scientific">Lacticaseibacillus saniviri JCM 17471 = DSM 24301</name>
    <dbReference type="NCBI Taxonomy" id="1293598"/>
    <lineage>
        <taxon>Bacteria</taxon>
        <taxon>Bacillati</taxon>
        <taxon>Bacillota</taxon>
        <taxon>Bacilli</taxon>
        <taxon>Lactobacillales</taxon>
        <taxon>Lactobacillaceae</taxon>
        <taxon>Lacticaseibacillus</taxon>
    </lineage>
</organism>
<gene>
    <name evidence="1" type="ORF">IV56_GL001322</name>
</gene>
<dbReference type="EMBL" id="JQCE01000005">
    <property type="protein sequence ID" value="KRO18194.1"/>
    <property type="molecule type" value="Genomic_DNA"/>
</dbReference>
<proteinExistence type="predicted"/>
<keyword evidence="2" id="KW-1185">Reference proteome</keyword>
<dbReference type="PATRIC" id="fig|1293598.4.peg.1386"/>
<dbReference type="AlphaFoldDB" id="A0A0R2N0C8"/>
<name>A0A0R2N0C8_9LACO</name>
<comment type="caution">
    <text evidence="1">The sequence shown here is derived from an EMBL/GenBank/DDBJ whole genome shotgun (WGS) entry which is preliminary data.</text>
</comment>
<protein>
    <submittedName>
        <fullName evidence="1">Uncharacterized protein</fullName>
    </submittedName>
</protein>
<accession>A0A0R2N0C8</accession>
<evidence type="ECO:0000313" key="2">
    <source>
        <dbReference type="Proteomes" id="UP000050969"/>
    </source>
</evidence>
<reference evidence="1 2" key="1">
    <citation type="journal article" date="2015" name="Genome Announc.">
        <title>Expanding the biotechnology potential of lactobacilli through comparative genomics of 213 strains and associated genera.</title>
        <authorList>
            <person name="Sun Z."/>
            <person name="Harris H.M."/>
            <person name="McCann A."/>
            <person name="Guo C."/>
            <person name="Argimon S."/>
            <person name="Zhang W."/>
            <person name="Yang X."/>
            <person name="Jeffery I.B."/>
            <person name="Cooney J.C."/>
            <person name="Kagawa T.F."/>
            <person name="Liu W."/>
            <person name="Song Y."/>
            <person name="Salvetti E."/>
            <person name="Wrobel A."/>
            <person name="Rasinkangas P."/>
            <person name="Parkhill J."/>
            <person name="Rea M.C."/>
            <person name="O'Sullivan O."/>
            <person name="Ritari J."/>
            <person name="Douillard F.P."/>
            <person name="Paul Ross R."/>
            <person name="Yang R."/>
            <person name="Briner A.E."/>
            <person name="Felis G.E."/>
            <person name="de Vos W.M."/>
            <person name="Barrangou R."/>
            <person name="Klaenhammer T.R."/>
            <person name="Caufield P.W."/>
            <person name="Cui Y."/>
            <person name="Zhang H."/>
            <person name="O'Toole P.W."/>
        </authorList>
    </citation>
    <scope>NUCLEOTIDE SEQUENCE [LARGE SCALE GENOMIC DNA]</scope>
    <source>
        <strain evidence="1 2">DSM 24301</strain>
    </source>
</reference>
<dbReference type="STRING" id="1293598.IV56_GL001322"/>
<dbReference type="Proteomes" id="UP000050969">
    <property type="component" value="Unassembled WGS sequence"/>
</dbReference>
<evidence type="ECO:0000313" key="1">
    <source>
        <dbReference type="EMBL" id="KRO18194.1"/>
    </source>
</evidence>